<keyword evidence="1" id="KW-1133">Transmembrane helix</keyword>
<dbReference type="Proteomes" id="UP000298652">
    <property type="component" value="Chromosome 4"/>
</dbReference>
<gene>
    <name evidence="3" type="ORF">SEVIR_4G191600v2</name>
</gene>
<evidence type="ECO:0000256" key="1">
    <source>
        <dbReference type="SAM" id="Phobius"/>
    </source>
</evidence>
<evidence type="ECO:0000313" key="4">
    <source>
        <dbReference type="Proteomes" id="UP000298652"/>
    </source>
</evidence>
<keyword evidence="4" id="KW-1185">Reference proteome</keyword>
<organism evidence="3 4">
    <name type="scientific">Setaria viridis</name>
    <name type="common">Green bristlegrass</name>
    <name type="synonym">Setaria italica subsp. viridis</name>
    <dbReference type="NCBI Taxonomy" id="4556"/>
    <lineage>
        <taxon>Eukaryota</taxon>
        <taxon>Viridiplantae</taxon>
        <taxon>Streptophyta</taxon>
        <taxon>Embryophyta</taxon>
        <taxon>Tracheophyta</taxon>
        <taxon>Spermatophyta</taxon>
        <taxon>Magnoliopsida</taxon>
        <taxon>Liliopsida</taxon>
        <taxon>Poales</taxon>
        <taxon>Poaceae</taxon>
        <taxon>PACMAD clade</taxon>
        <taxon>Panicoideae</taxon>
        <taxon>Panicodae</taxon>
        <taxon>Paniceae</taxon>
        <taxon>Cenchrinae</taxon>
        <taxon>Setaria</taxon>
    </lineage>
</organism>
<dbReference type="EMBL" id="CM016555">
    <property type="protein sequence ID" value="TKW20985.1"/>
    <property type="molecule type" value="Genomic_DNA"/>
</dbReference>
<keyword evidence="1" id="KW-0812">Transmembrane</keyword>
<dbReference type="GO" id="GO:0016020">
    <property type="term" value="C:membrane"/>
    <property type="evidence" value="ECO:0007669"/>
    <property type="project" value="TreeGrafter"/>
</dbReference>
<dbReference type="Gramene" id="TKW20985">
    <property type="protein sequence ID" value="TKW20985"/>
    <property type="gene ID" value="SEVIR_4G191600v2"/>
</dbReference>
<dbReference type="OMA" id="ARYNVFF"/>
<feature type="transmembrane region" description="Helical" evidence="1">
    <location>
        <begin position="77"/>
        <end position="98"/>
    </location>
</feature>
<dbReference type="AlphaFoldDB" id="A0A4U6UZC3"/>
<dbReference type="PANTHER" id="PTHR24177:SF430">
    <property type="entry name" value="OS06G0295000 PROTEIN"/>
    <property type="match status" value="1"/>
</dbReference>
<sequence length="224" mass="24180">MAPPLETTERASSTEESRPKGILERMHKYLLLLAILAATVTYNAGLAPPGGVWADDADGHIAGDPILQAHYAARYNVFFYCNATAFVASLVIIVLLLSSSFSFHGYRVRALQAAMVLDLLGLMGAFTAGSCRKVSTSAYVVALVGAVVTYLAAHLVVHFWVRSNRCPSGRREVVELLNLHRLCRCCFCGGCGRREDAGAGAQVAFRGTSVRLPYQVVKDLAVFV</sequence>
<evidence type="ECO:0000313" key="3">
    <source>
        <dbReference type="EMBL" id="TKW20985.1"/>
    </source>
</evidence>
<accession>A0A4U6UZC3</accession>
<evidence type="ECO:0000259" key="2">
    <source>
        <dbReference type="Pfam" id="PF13962"/>
    </source>
</evidence>
<keyword evidence="1" id="KW-0472">Membrane</keyword>
<proteinExistence type="predicted"/>
<feature type="transmembrane region" description="Helical" evidence="1">
    <location>
        <begin position="29"/>
        <end position="47"/>
    </location>
</feature>
<dbReference type="Pfam" id="PF13962">
    <property type="entry name" value="PGG"/>
    <property type="match status" value="1"/>
</dbReference>
<name>A0A4U6UZC3_SETVI</name>
<feature type="transmembrane region" description="Helical" evidence="1">
    <location>
        <begin position="140"/>
        <end position="161"/>
    </location>
</feature>
<protein>
    <recommendedName>
        <fullName evidence="2">PGG domain-containing protein</fullName>
    </recommendedName>
</protein>
<dbReference type="InterPro" id="IPR026961">
    <property type="entry name" value="PGG_dom"/>
</dbReference>
<reference evidence="3" key="1">
    <citation type="submission" date="2019-03" db="EMBL/GenBank/DDBJ databases">
        <title>WGS assembly of Setaria viridis.</title>
        <authorList>
            <person name="Huang P."/>
            <person name="Jenkins J."/>
            <person name="Grimwood J."/>
            <person name="Barry K."/>
            <person name="Healey A."/>
            <person name="Mamidi S."/>
            <person name="Sreedasyam A."/>
            <person name="Shu S."/>
            <person name="Feldman M."/>
            <person name="Wu J."/>
            <person name="Yu Y."/>
            <person name="Chen C."/>
            <person name="Johnson J."/>
            <person name="Rokhsar D."/>
            <person name="Baxter I."/>
            <person name="Schmutz J."/>
            <person name="Brutnell T."/>
            <person name="Kellogg E."/>
        </authorList>
    </citation>
    <scope>NUCLEOTIDE SEQUENCE [LARGE SCALE GENOMIC DNA]</scope>
</reference>
<feature type="domain" description="PGG" evidence="2">
    <location>
        <begin position="23"/>
        <end position="132"/>
    </location>
</feature>
<dbReference type="PANTHER" id="PTHR24177">
    <property type="entry name" value="CASKIN"/>
    <property type="match status" value="1"/>
</dbReference>
<feature type="transmembrane region" description="Helical" evidence="1">
    <location>
        <begin position="110"/>
        <end position="128"/>
    </location>
</feature>